<name>A0A4Y7L9X1_PAPSO</name>
<proteinExistence type="predicted"/>
<keyword evidence="2" id="KW-1185">Reference proteome</keyword>
<evidence type="ECO:0000313" key="1">
    <source>
        <dbReference type="EMBL" id="RZC80965.1"/>
    </source>
</evidence>
<dbReference type="AlphaFoldDB" id="A0A4Y7L9X1"/>
<gene>
    <name evidence="1" type="ORF">C5167_043535</name>
</gene>
<protein>
    <submittedName>
        <fullName evidence="1">Uncharacterized protein</fullName>
    </submittedName>
</protein>
<accession>A0A4Y7L9X1</accession>
<sequence>MNLVGNDKRQGEMDDNLADLYTIIKAREQLKKACVRTREFKVDCKIPFIACFTEICKLDGSLNKLTILHLILDGPCFKTGNVSAADKAKMKNG</sequence>
<organism evidence="1 2">
    <name type="scientific">Papaver somniferum</name>
    <name type="common">Opium poppy</name>
    <dbReference type="NCBI Taxonomy" id="3469"/>
    <lineage>
        <taxon>Eukaryota</taxon>
        <taxon>Viridiplantae</taxon>
        <taxon>Streptophyta</taxon>
        <taxon>Embryophyta</taxon>
        <taxon>Tracheophyta</taxon>
        <taxon>Spermatophyta</taxon>
        <taxon>Magnoliopsida</taxon>
        <taxon>Ranunculales</taxon>
        <taxon>Papaveraceae</taxon>
        <taxon>Papaveroideae</taxon>
        <taxon>Papaver</taxon>
    </lineage>
</organism>
<dbReference type="Gramene" id="RZC80965">
    <property type="protein sequence ID" value="RZC80965"/>
    <property type="gene ID" value="C5167_043535"/>
</dbReference>
<evidence type="ECO:0000313" key="2">
    <source>
        <dbReference type="Proteomes" id="UP000316621"/>
    </source>
</evidence>
<dbReference type="EMBL" id="CM010724">
    <property type="protein sequence ID" value="RZC80965.1"/>
    <property type="molecule type" value="Genomic_DNA"/>
</dbReference>
<dbReference type="Proteomes" id="UP000316621">
    <property type="component" value="Chromosome 10"/>
</dbReference>
<reference evidence="1 2" key="1">
    <citation type="journal article" date="2018" name="Science">
        <title>The opium poppy genome and morphinan production.</title>
        <authorList>
            <person name="Guo L."/>
            <person name="Winzer T."/>
            <person name="Yang X."/>
            <person name="Li Y."/>
            <person name="Ning Z."/>
            <person name="He Z."/>
            <person name="Teodor R."/>
            <person name="Lu Y."/>
            <person name="Bowser T.A."/>
            <person name="Graham I.A."/>
            <person name="Ye K."/>
        </authorList>
    </citation>
    <scope>NUCLEOTIDE SEQUENCE [LARGE SCALE GENOMIC DNA]</scope>
    <source>
        <strain evidence="2">cv. HN1</strain>
        <tissue evidence="1">Leaves</tissue>
    </source>
</reference>